<feature type="transmembrane region" description="Helical" evidence="1">
    <location>
        <begin position="37"/>
        <end position="56"/>
    </location>
</feature>
<reference evidence="2" key="1">
    <citation type="journal article" date="2020" name="Nature">
        <title>Giant virus diversity and host interactions through global metagenomics.</title>
        <authorList>
            <person name="Schulz F."/>
            <person name="Roux S."/>
            <person name="Paez-Espino D."/>
            <person name="Jungbluth S."/>
            <person name="Walsh D.A."/>
            <person name="Denef V.J."/>
            <person name="McMahon K.D."/>
            <person name="Konstantinidis K.T."/>
            <person name="Eloe-Fadrosh E.A."/>
            <person name="Kyrpides N.C."/>
            <person name="Woyke T."/>
        </authorList>
    </citation>
    <scope>NUCLEOTIDE SEQUENCE</scope>
    <source>
        <strain evidence="2">GVMAG-M-3300009161-52</strain>
    </source>
</reference>
<name>A0A6C0EXT3_9ZZZZ</name>
<dbReference type="AlphaFoldDB" id="A0A6C0EXT3"/>
<sequence>MWDMYRGIMTIVWGISCAMVYSIIIGYFSFTLFNESFIIYSIFEAVVPVVIVGNMTEYCESPPIDVYGIINQYCKVPSNKHFIILIDLIQYEEIMRWVTYTSMLLSVWMFYIVFDMMISVKSTSRRFKLFLVLCAFPMLICELHYAGLLVEYIDID</sequence>
<feature type="transmembrane region" description="Helical" evidence="1">
    <location>
        <begin position="129"/>
        <end position="150"/>
    </location>
</feature>
<proteinExistence type="predicted"/>
<keyword evidence="1" id="KW-1133">Transmembrane helix</keyword>
<keyword evidence="1" id="KW-0812">Transmembrane</keyword>
<feature type="transmembrane region" description="Helical" evidence="1">
    <location>
        <begin position="6"/>
        <end position="30"/>
    </location>
</feature>
<accession>A0A6C0EXT3</accession>
<evidence type="ECO:0000256" key="1">
    <source>
        <dbReference type="SAM" id="Phobius"/>
    </source>
</evidence>
<protein>
    <submittedName>
        <fullName evidence="2">Uncharacterized protein</fullName>
    </submittedName>
</protein>
<evidence type="ECO:0000313" key="2">
    <source>
        <dbReference type="EMBL" id="QHT33966.1"/>
    </source>
</evidence>
<organism evidence="2">
    <name type="scientific">viral metagenome</name>
    <dbReference type="NCBI Taxonomy" id="1070528"/>
    <lineage>
        <taxon>unclassified sequences</taxon>
        <taxon>metagenomes</taxon>
        <taxon>organismal metagenomes</taxon>
    </lineage>
</organism>
<keyword evidence="1" id="KW-0472">Membrane</keyword>
<dbReference type="PROSITE" id="PS51257">
    <property type="entry name" value="PROKAR_LIPOPROTEIN"/>
    <property type="match status" value="1"/>
</dbReference>
<feature type="transmembrane region" description="Helical" evidence="1">
    <location>
        <begin position="97"/>
        <end position="117"/>
    </location>
</feature>
<dbReference type="EMBL" id="MN738981">
    <property type="protein sequence ID" value="QHT33966.1"/>
    <property type="molecule type" value="Genomic_DNA"/>
</dbReference>